<dbReference type="PROSITE" id="PS51469">
    <property type="entry name" value="SUN"/>
    <property type="match status" value="1"/>
</dbReference>
<comment type="subcellular location">
    <subcellularLocation>
        <location evidence="1">Membrane</location>
    </subcellularLocation>
</comment>
<dbReference type="Pfam" id="PF07738">
    <property type="entry name" value="Sad1_UNC"/>
    <property type="match status" value="1"/>
</dbReference>
<accession>A0AA39X937</accession>
<feature type="chain" id="PRO_5041334287" description="SUN domain-containing protein" evidence="5">
    <location>
        <begin position="21"/>
        <end position="527"/>
    </location>
</feature>
<dbReference type="PANTHER" id="PTHR12911:SF8">
    <property type="entry name" value="KLAROID PROTEIN-RELATED"/>
    <property type="match status" value="1"/>
</dbReference>
<dbReference type="EMBL" id="JAULSR010000002">
    <property type="protein sequence ID" value="KAK0629597.1"/>
    <property type="molecule type" value="Genomic_DNA"/>
</dbReference>
<evidence type="ECO:0000256" key="5">
    <source>
        <dbReference type="SAM" id="SignalP"/>
    </source>
</evidence>
<evidence type="ECO:0000313" key="7">
    <source>
        <dbReference type="EMBL" id="KAK0629597.1"/>
    </source>
</evidence>
<protein>
    <recommendedName>
        <fullName evidence="6">SUN domain-containing protein</fullName>
    </recommendedName>
</protein>
<feature type="signal peptide" evidence="5">
    <location>
        <begin position="1"/>
        <end position="20"/>
    </location>
</feature>
<dbReference type="InterPro" id="IPR012919">
    <property type="entry name" value="SUN_dom"/>
</dbReference>
<proteinExistence type="predicted"/>
<dbReference type="PANTHER" id="PTHR12911">
    <property type="entry name" value="SAD1/UNC-84-LIKE PROTEIN-RELATED"/>
    <property type="match status" value="1"/>
</dbReference>
<gene>
    <name evidence="7" type="ORF">B0T17DRAFT_589331</name>
</gene>
<keyword evidence="4" id="KW-0472">Membrane</keyword>
<keyword evidence="2" id="KW-0812">Transmembrane</keyword>
<evidence type="ECO:0000256" key="2">
    <source>
        <dbReference type="ARBA" id="ARBA00022692"/>
    </source>
</evidence>
<sequence>MVFIGAFVLLHTLRFLHIVARPDMFDKSPIMRLDWYGWSDWERNIGQFFPSPLLHPLGVLTDRQYDDLERFMRDQKSSTAAAVQNIESILPRMVHVQKRNGKLVIDDEFWHALKNMIQHENSIFTLEGTSDISDTHWKALQGRFRKAGIPGQAGISASDVEDIAGRSVSRYWDTWVKNNHKKVTSILGDNLSVDLEKKLRSETEKLIDNKLASKGLQDVIITKDQFMREIEKAMKDQKKDIDRQLEGVRSSLKTLIEEASKSTSSSVGMTREEITDLVNAVVKKSISNAKLEAAAQSNIGHFYNTELSHRINHCSMGNGALIEISMTSPTWTYSKPAFGTKAWVNFMQKQPRSQPNSFSVLTSWEDAGQCWCAGTKTGKGATRPADVSIRLANFVVPQNIVIEHIDPSATLDPLAMPKDLEIWARYDEYGRHERMTNWMAATFPDANDTELRKLGFVQIGAFTYESKSADRGIFITRLSSELVSNEGATDHILVRAVNNHGTDHTCFYRIRMYGDVLELPAEKQSKL</sequence>
<dbReference type="GO" id="GO:0043495">
    <property type="term" value="F:protein-membrane adaptor activity"/>
    <property type="evidence" value="ECO:0007669"/>
    <property type="project" value="TreeGrafter"/>
</dbReference>
<feature type="domain" description="SUN" evidence="6">
    <location>
        <begin position="319"/>
        <end position="517"/>
    </location>
</feature>
<evidence type="ECO:0000313" key="8">
    <source>
        <dbReference type="Proteomes" id="UP001174934"/>
    </source>
</evidence>
<dbReference type="GO" id="GO:0034993">
    <property type="term" value="C:meiotic nuclear membrane microtubule tethering complex"/>
    <property type="evidence" value="ECO:0007669"/>
    <property type="project" value="TreeGrafter"/>
</dbReference>
<organism evidence="7 8">
    <name type="scientific">Bombardia bombarda</name>
    <dbReference type="NCBI Taxonomy" id="252184"/>
    <lineage>
        <taxon>Eukaryota</taxon>
        <taxon>Fungi</taxon>
        <taxon>Dikarya</taxon>
        <taxon>Ascomycota</taxon>
        <taxon>Pezizomycotina</taxon>
        <taxon>Sordariomycetes</taxon>
        <taxon>Sordariomycetidae</taxon>
        <taxon>Sordariales</taxon>
        <taxon>Lasiosphaeriaceae</taxon>
        <taxon>Bombardia</taxon>
    </lineage>
</organism>
<dbReference type="Gene3D" id="2.60.120.260">
    <property type="entry name" value="Galactose-binding domain-like"/>
    <property type="match status" value="1"/>
</dbReference>
<comment type="caution">
    <text evidence="7">The sequence shown here is derived from an EMBL/GenBank/DDBJ whole genome shotgun (WGS) entry which is preliminary data.</text>
</comment>
<name>A0AA39X937_9PEZI</name>
<evidence type="ECO:0000256" key="1">
    <source>
        <dbReference type="ARBA" id="ARBA00004370"/>
    </source>
</evidence>
<keyword evidence="5" id="KW-0732">Signal</keyword>
<keyword evidence="8" id="KW-1185">Reference proteome</keyword>
<dbReference type="InterPro" id="IPR045119">
    <property type="entry name" value="SUN1-5"/>
</dbReference>
<keyword evidence="3" id="KW-1133">Transmembrane helix</keyword>
<reference evidence="7" key="1">
    <citation type="submission" date="2023-06" db="EMBL/GenBank/DDBJ databases">
        <title>Genome-scale phylogeny and comparative genomics of the fungal order Sordariales.</title>
        <authorList>
            <consortium name="Lawrence Berkeley National Laboratory"/>
            <person name="Hensen N."/>
            <person name="Bonometti L."/>
            <person name="Westerberg I."/>
            <person name="Brannstrom I.O."/>
            <person name="Guillou S."/>
            <person name="Cros-Aarteil S."/>
            <person name="Calhoun S."/>
            <person name="Haridas S."/>
            <person name="Kuo A."/>
            <person name="Mondo S."/>
            <person name="Pangilinan J."/>
            <person name="Riley R."/>
            <person name="LaButti K."/>
            <person name="Andreopoulos B."/>
            <person name="Lipzen A."/>
            <person name="Chen C."/>
            <person name="Yanf M."/>
            <person name="Daum C."/>
            <person name="Ng V."/>
            <person name="Clum A."/>
            <person name="Steindorff A."/>
            <person name="Ohm R."/>
            <person name="Martin F."/>
            <person name="Silar P."/>
            <person name="Natvig D."/>
            <person name="Lalanne C."/>
            <person name="Gautier V."/>
            <person name="Ament-velasquez S.L."/>
            <person name="Kruys A."/>
            <person name="Hutchinson M.I."/>
            <person name="Powell A.J."/>
            <person name="Barry K."/>
            <person name="Miller A.N."/>
            <person name="Grigoriev I.V."/>
            <person name="Debuchy R."/>
            <person name="Gladieux P."/>
            <person name="Thoren M.H."/>
            <person name="Johannesson H."/>
        </authorList>
    </citation>
    <scope>NUCLEOTIDE SEQUENCE</scope>
    <source>
        <strain evidence="7">SMH3391-2</strain>
    </source>
</reference>
<dbReference type="AlphaFoldDB" id="A0AA39X937"/>
<dbReference type="Proteomes" id="UP001174934">
    <property type="component" value="Unassembled WGS sequence"/>
</dbReference>
<evidence type="ECO:0000256" key="3">
    <source>
        <dbReference type="ARBA" id="ARBA00022989"/>
    </source>
</evidence>
<evidence type="ECO:0000256" key="4">
    <source>
        <dbReference type="ARBA" id="ARBA00023136"/>
    </source>
</evidence>
<evidence type="ECO:0000259" key="6">
    <source>
        <dbReference type="PROSITE" id="PS51469"/>
    </source>
</evidence>